<dbReference type="GO" id="GO:0055085">
    <property type="term" value="P:transmembrane transport"/>
    <property type="evidence" value="ECO:0007669"/>
    <property type="project" value="TreeGrafter"/>
</dbReference>
<evidence type="ECO:0000313" key="3">
    <source>
        <dbReference type="Proteomes" id="UP000227088"/>
    </source>
</evidence>
<dbReference type="InterPro" id="IPR011250">
    <property type="entry name" value="OMP/PagP_B-barrel"/>
</dbReference>
<dbReference type="EMBL" id="MABE01000187">
    <property type="protein sequence ID" value="OUS40980.1"/>
    <property type="molecule type" value="Genomic_DNA"/>
</dbReference>
<dbReference type="PANTHER" id="PTHR36920">
    <property type="match status" value="1"/>
</dbReference>
<feature type="signal peptide" evidence="1">
    <location>
        <begin position="1"/>
        <end position="22"/>
    </location>
</feature>
<organism evidence="2 3">
    <name type="scientific">Oleispira antarctica</name>
    <dbReference type="NCBI Taxonomy" id="188908"/>
    <lineage>
        <taxon>Bacteria</taxon>
        <taxon>Pseudomonadati</taxon>
        <taxon>Pseudomonadota</taxon>
        <taxon>Gammaproteobacteria</taxon>
        <taxon>Oceanospirillales</taxon>
        <taxon>Oceanospirillaceae</taxon>
        <taxon>Oleispira</taxon>
    </lineage>
</organism>
<dbReference type="Pfam" id="PF03922">
    <property type="entry name" value="OmpW"/>
    <property type="match status" value="1"/>
</dbReference>
<dbReference type="InterPro" id="IPR005618">
    <property type="entry name" value="OMPW"/>
</dbReference>
<accession>A0A1Y5HV80</accession>
<gene>
    <name evidence="2" type="ORF">A9R00_03255</name>
</gene>
<proteinExistence type="predicted"/>
<dbReference type="AlphaFoldDB" id="A0A1Y5HV80"/>
<dbReference type="Proteomes" id="UP000227088">
    <property type="component" value="Unassembled WGS sequence"/>
</dbReference>
<dbReference type="GO" id="GO:0019867">
    <property type="term" value="C:outer membrane"/>
    <property type="evidence" value="ECO:0007669"/>
    <property type="project" value="InterPro"/>
</dbReference>
<evidence type="ECO:0000256" key="1">
    <source>
        <dbReference type="SAM" id="SignalP"/>
    </source>
</evidence>
<dbReference type="Gene3D" id="2.40.160.20">
    <property type="match status" value="1"/>
</dbReference>
<evidence type="ECO:0008006" key="4">
    <source>
        <dbReference type="Google" id="ProtNLM"/>
    </source>
</evidence>
<evidence type="ECO:0000313" key="2">
    <source>
        <dbReference type="EMBL" id="OUS40980.1"/>
    </source>
</evidence>
<name>A0A1Y5HV80_OLEAN</name>
<reference evidence="3" key="1">
    <citation type="journal article" date="2017" name="Proc. Natl. Acad. Sci. U.S.A.">
        <title>Simulation of Deepwater Horizon oil plume reveals substrate specialization within a complex community of hydrocarbon degraders.</title>
        <authorList>
            <person name="Hu P."/>
            <person name="Dubinsky E.A."/>
            <person name="Probst A.J."/>
            <person name="Wang J."/>
            <person name="Sieber C.M.K."/>
            <person name="Tom L.M."/>
            <person name="Gardinali P."/>
            <person name="Banfield J.F."/>
            <person name="Atlas R.M."/>
            <person name="Andersen G.L."/>
        </authorList>
    </citation>
    <scope>NUCLEOTIDE SEQUENCE [LARGE SCALE GENOMIC DNA]</scope>
</reference>
<dbReference type="PANTHER" id="PTHR36920:SF1">
    <property type="entry name" value="OUTER MEMBRANE PROTEIN W"/>
    <property type="match status" value="1"/>
</dbReference>
<protein>
    <recommendedName>
        <fullName evidence="4">Outer membrane protein OmpW</fullName>
    </recommendedName>
</protein>
<sequence>MKLVSTLLATSIAVLGSSQVMAYEAGDIMIKAGVIHVAPKDDSGFGDIKVESDTQLGLTGTYMVTPQVGIELLAATPFKHSIELDGERLGTTQQLPPTISAQYYPMDSASAWQPYIGAGLNMTFFFDEKGAADSLGPLSDSFGLSVSAGLNYDIDDNFLANVGVWYMDIDTELEGIEEDVEIDPLVVMAGVGYKF</sequence>
<keyword evidence="1" id="KW-0732">Signal</keyword>
<comment type="caution">
    <text evidence="2">The sequence shown here is derived from an EMBL/GenBank/DDBJ whole genome shotgun (WGS) entry which is preliminary data.</text>
</comment>
<dbReference type="SUPFAM" id="SSF56925">
    <property type="entry name" value="OMPA-like"/>
    <property type="match status" value="1"/>
</dbReference>
<feature type="chain" id="PRO_5013051377" description="Outer membrane protein OmpW" evidence="1">
    <location>
        <begin position="23"/>
        <end position="195"/>
    </location>
</feature>